<keyword evidence="1" id="KW-0812">Transmembrane</keyword>
<dbReference type="EMBL" id="FUWG01000012">
    <property type="protein sequence ID" value="SJZ57004.1"/>
    <property type="molecule type" value="Genomic_DNA"/>
</dbReference>
<evidence type="ECO:0000313" key="3">
    <source>
        <dbReference type="Proteomes" id="UP000190423"/>
    </source>
</evidence>
<keyword evidence="1" id="KW-0472">Membrane</keyword>
<dbReference type="RefSeq" id="WP_078933582.1">
    <property type="nucleotide sequence ID" value="NZ_FUWG01000012.1"/>
</dbReference>
<dbReference type="AlphaFoldDB" id="A0A1T4LRD5"/>
<name>A0A1T4LRD5_TREPO</name>
<feature type="transmembrane region" description="Helical" evidence="1">
    <location>
        <begin position="12"/>
        <end position="36"/>
    </location>
</feature>
<reference evidence="2 3" key="1">
    <citation type="submission" date="2017-02" db="EMBL/GenBank/DDBJ databases">
        <authorList>
            <person name="Peterson S.W."/>
        </authorList>
    </citation>
    <scope>NUCLEOTIDE SEQUENCE [LARGE SCALE GENOMIC DNA]</scope>
    <source>
        <strain evidence="2 3">ATCC BAA-908</strain>
    </source>
</reference>
<evidence type="ECO:0000256" key="1">
    <source>
        <dbReference type="SAM" id="Phobius"/>
    </source>
</evidence>
<feature type="transmembrane region" description="Helical" evidence="1">
    <location>
        <begin position="231"/>
        <end position="258"/>
    </location>
</feature>
<keyword evidence="3" id="KW-1185">Reference proteome</keyword>
<dbReference type="OrthoDB" id="358842at2"/>
<feature type="transmembrane region" description="Helical" evidence="1">
    <location>
        <begin position="56"/>
        <end position="83"/>
    </location>
</feature>
<feature type="transmembrane region" description="Helical" evidence="1">
    <location>
        <begin position="201"/>
        <end position="219"/>
    </location>
</feature>
<keyword evidence="1" id="KW-1133">Transmembrane helix</keyword>
<feature type="transmembrane region" description="Helical" evidence="1">
    <location>
        <begin position="129"/>
        <end position="151"/>
    </location>
</feature>
<feature type="transmembrane region" description="Helical" evidence="1">
    <location>
        <begin position="163"/>
        <end position="181"/>
    </location>
</feature>
<protein>
    <submittedName>
        <fullName evidence="2">Uncharacterized protein</fullName>
    </submittedName>
</protein>
<organism evidence="2 3">
    <name type="scientific">Treponema porcinum</name>
    <dbReference type="NCBI Taxonomy" id="261392"/>
    <lineage>
        <taxon>Bacteria</taxon>
        <taxon>Pseudomonadati</taxon>
        <taxon>Spirochaetota</taxon>
        <taxon>Spirochaetia</taxon>
        <taxon>Spirochaetales</taxon>
        <taxon>Treponemataceae</taxon>
        <taxon>Treponema</taxon>
    </lineage>
</organism>
<gene>
    <name evidence="2" type="ORF">SAMN02745149_01686</name>
</gene>
<dbReference type="GeneID" id="78316969"/>
<accession>A0A1T4LRD5</accession>
<sequence>MIFKMTIKTRNRINLFLIFISLTLLVFIGILIPFLYTTGKLAVPADIPYVKFQQYFLTRFNFTAVLFSIFIFPLYSFIMLLYLNVEFEKTQSTEIIYFSIFLIACLAEPVRMCFPFFDLWHTKTHLALVASTIMLSGRILAPLSLLFAVIYNKTESRQYVEQNILVLFVVSIYISVLLPFNTQKVLPLCQLEYGYPKVFTYSQYALFLAAIITQTISFFQDKSQRTFPYGMILMCTGYLFLCSAYSFLILGTGTVLLFTGSMSYLKALHKMYLWNDL</sequence>
<feature type="transmembrane region" description="Helical" evidence="1">
    <location>
        <begin position="95"/>
        <end position="117"/>
    </location>
</feature>
<dbReference type="Proteomes" id="UP000190423">
    <property type="component" value="Unassembled WGS sequence"/>
</dbReference>
<evidence type="ECO:0000313" key="2">
    <source>
        <dbReference type="EMBL" id="SJZ57004.1"/>
    </source>
</evidence>
<proteinExistence type="predicted"/>